<feature type="region of interest" description="Disordered" evidence="1">
    <location>
        <begin position="114"/>
        <end position="154"/>
    </location>
</feature>
<gene>
    <name evidence="2" type="ORF">C0Q70_05552</name>
</gene>
<proteinExistence type="predicted"/>
<reference evidence="2 3" key="1">
    <citation type="submission" date="2018-04" db="EMBL/GenBank/DDBJ databases">
        <title>The genome of golden apple snail Pomacea canaliculata provides insight into stress tolerance and invasive adaptation.</title>
        <authorList>
            <person name="Liu C."/>
            <person name="Liu B."/>
            <person name="Ren Y."/>
            <person name="Zhang Y."/>
            <person name="Wang H."/>
            <person name="Li S."/>
            <person name="Jiang F."/>
            <person name="Yin L."/>
            <person name="Zhang G."/>
            <person name="Qian W."/>
            <person name="Fan W."/>
        </authorList>
    </citation>
    <scope>NUCLEOTIDE SEQUENCE [LARGE SCALE GENOMIC DNA]</scope>
    <source>
        <strain evidence="2">SZHN2017</strain>
        <tissue evidence="2">Muscle</tissue>
    </source>
</reference>
<dbReference type="Proteomes" id="UP000245119">
    <property type="component" value="Linkage Group LG3"/>
</dbReference>
<evidence type="ECO:0000313" key="2">
    <source>
        <dbReference type="EMBL" id="PVD34283.1"/>
    </source>
</evidence>
<evidence type="ECO:0000313" key="3">
    <source>
        <dbReference type="Proteomes" id="UP000245119"/>
    </source>
</evidence>
<protein>
    <submittedName>
        <fullName evidence="2">Uncharacterized protein</fullName>
    </submittedName>
</protein>
<name>A0A2T7PLH5_POMCA</name>
<accession>A0A2T7PLH5</accession>
<sequence>MGKLEIRGQAAIMPAPEGSSRAWLSCLPIHHPGNGGLAGVRSQVACGVVRSTRDVEAGEVASSHGGSRSRAKSRQIDTVAEWSYILIETFPEEETTLTNYRDPREQHKGTLMTGSVHADASSAPPQPSTPHEDPARRHLPLSPALGFGSRSTCR</sequence>
<organism evidence="2 3">
    <name type="scientific">Pomacea canaliculata</name>
    <name type="common">Golden apple snail</name>
    <dbReference type="NCBI Taxonomy" id="400727"/>
    <lineage>
        <taxon>Eukaryota</taxon>
        <taxon>Metazoa</taxon>
        <taxon>Spiralia</taxon>
        <taxon>Lophotrochozoa</taxon>
        <taxon>Mollusca</taxon>
        <taxon>Gastropoda</taxon>
        <taxon>Caenogastropoda</taxon>
        <taxon>Architaenioglossa</taxon>
        <taxon>Ampullarioidea</taxon>
        <taxon>Ampullariidae</taxon>
        <taxon>Pomacea</taxon>
    </lineage>
</organism>
<dbReference type="AlphaFoldDB" id="A0A2T7PLH5"/>
<comment type="caution">
    <text evidence="2">The sequence shown here is derived from an EMBL/GenBank/DDBJ whole genome shotgun (WGS) entry which is preliminary data.</text>
</comment>
<keyword evidence="3" id="KW-1185">Reference proteome</keyword>
<dbReference type="EMBL" id="PZQS01000003">
    <property type="protein sequence ID" value="PVD34283.1"/>
    <property type="molecule type" value="Genomic_DNA"/>
</dbReference>
<evidence type="ECO:0000256" key="1">
    <source>
        <dbReference type="SAM" id="MobiDB-lite"/>
    </source>
</evidence>
<feature type="region of interest" description="Disordered" evidence="1">
    <location>
        <begin position="55"/>
        <end position="74"/>
    </location>
</feature>